<dbReference type="Proteomes" id="UP000216478">
    <property type="component" value="Unassembled WGS sequence"/>
</dbReference>
<comment type="caution">
    <text evidence="1">The sequence shown here is derived from an EMBL/GenBank/DDBJ whole genome shotgun (WGS) entry which is preliminary data.</text>
</comment>
<protein>
    <submittedName>
        <fullName evidence="1">Uncharacterized protein</fullName>
    </submittedName>
</protein>
<sequence>MCGADRRMSALRPMSDVRAVEKFAESGRFSFNITSDREGV</sequence>
<dbReference type="AlphaFoldDB" id="A0A256EY00"/>
<gene>
    <name evidence="1" type="ORF">CEV33_3756</name>
</gene>
<organism evidence="1 2">
    <name type="scientific">Brucella grignonensis</name>
    <dbReference type="NCBI Taxonomy" id="94627"/>
    <lineage>
        <taxon>Bacteria</taxon>
        <taxon>Pseudomonadati</taxon>
        <taxon>Pseudomonadota</taxon>
        <taxon>Alphaproteobacteria</taxon>
        <taxon>Hyphomicrobiales</taxon>
        <taxon>Brucellaceae</taxon>
        <taxon>Brucella/Ochrobactrum group</taxon>
        <taxon>Brucella</taxon>
    </lineage>
</organism>
<evidence type="ECO:0000313" key="2">
    <source>
        <dbReference type="Proteomes" id="UP000216478"/>
    </source>
</evidence>
<evidence type="ECO:0000313" key="1">
    <source>
        <dbReference type="EMBL" id="OYR07487.1"/>
    </source>
</evidence>
<keyword evidence="2" id="KW-1185">Reference proteome</keyword>
<name>A0A256EY00_9HYPH</name>
<reference evidence="1 2" key="1">
    <citation type="submission" date="2017-07" db="EMBL/GenBank/DDBJ databases">
        <title>Phylogenetic study on the rhizospheric bacterium Ochrobactrum sp. A44.</title>
        <authorList>
            <person name="Krzyzanowska D.M."/>
            <person name="Ossowicki A."/>
            <person name="Rajewska M."/>
            <person name="Maciag T."/>
            <person name="Kaczynski Z."/>
            <person name="Czerwicka M."/>
            <person name="Jafra S."/>
        </authorList>
    </citation>
    <scope>NUCLEOTIDE SEQUENCE [LARGE SCALE GENOMIC DNA]</scope>
    <source>
        <strain evidence="1 2">OgA9a</strain>
    </source>
</reference>
<accession>A0A256EY00</accession>
<proteinExistence type="predicted"/>
<dbReference type="EMBL" id="NNRL01000169">
    <property type="protein sequence ID" value="OYR07487.1"/>
    <property type="molecule type" value="Genomic_DNA"/>
</dbReference>